<organism evidence="3 4">
    <name type="scientific">Candidula unifasciata</name>
    <dbReference type="NCBI Taxonomy" id="100452"/>
    <lineage>
        <taxon>Eukaryota</taxon>
        <taxon>Metazoa</taxon>
        <taxon>Spiralia</taxon>
        <taxon>Lophotrochozoa</taxon>
        <taxon>Mollusca</taxon>
        <taxon>Gastropoda</taxon>
        <taxon>Heterobranchia</taxon>
        <taxon>Euthyneura</taxon>
        <taxon>Panpulmonata</taxon>
        <taxon>Eupulmonata</taxon>
        <taxon>Stylommatophora</taxon>
        <taxon>Helicina</taxon>
        <taxon>Helicoidea</taxon>
        <taxon>Geomitridae</taxon>
        <taxon>Candidula</taxon>
    </lineage>
</organism>
<accession>A0A8S3YJ76</accession>
<dbReference type="AlphaFoldDB" id="A0A8S3YJ76"/>
<dbReference type="Proteomes" id="UP000678393">
    <property type="component" value="Unassembled WGS sequence"/>
</dbReference>
<feature type="non-terminal residue" evidence="3">
    <location>
        <position position="262"/>
    </location>
</feature>
<feature type="region of interest" description="Disordered" evidence="1">
    <location>
        <begin position="1"/>
        <end position="20"/>
    </location>
</feature>
<name>A0A8S3YJ76_9EUPU</name>
<keyword evidence="4" id="KW-1185">Reference proteome</keyword>
<evidence type="ECO:0000256" key="1">
    <source>
        <dbReference type="SAM" id="MobiDB-lite"/>
    </source>
</evidence>
<comment type="caution">
    <text evidence="3">The sequence shown here is derived from an EMBL/GenBank/DDBJ whole genome shotgun (WGS) entry which is preliminary data.</text>
</comment>
<feature type="compositionally biased region" description="Polar residues" evidence="1">
    <location>
        <begin position="1"/>
        <end position="18"/>
    </location>
</feature>
<feature type="domain" description="NXPE C-terminal" evidence="2">
    <location>
        <begin position="36"/>
        <end position="258"/>
    </location>
</feature>
<evidence type="ECO:0000313" key="3">
    <source>
        <dbReference type="EMBL" id="CAG5114990.1"/>
    </source>
</evidence>
<reference evidence="3" key="1">
    <citation type="submission" date="2021-04" db="EMBL/GenBank/DDBJ databases">
        <authorList>
            <consortium name="Molecular Ecology Group"/>
        </authorList>
    </citation>
    <scope>NUCLEOTIDE SEQUENCE</scope>
</reference>
<dbReference type="PANTHER" id="PTHR16165">
    <property type="entry name" value="NXPE FAMILY MEMBER"/>
    <property type="match status" value="1"/>
</dbReference>
<evidence type="ECO:0000313" key="4">
    <source>
        <dbReference type="Proteomes" id="UP000678393"/>
    </source>
</evidence>
<evidence type="ECO:0000259" key="2">
    <source>
        <dbReference type="Pfam" id="PF24536"/>
    </source>
</evidence>
<dbReference type="EMBL" id="CAJHNH020000063">
    <property type="protein sequence ID" value="CAG5114990.1"/>
    <property type="molecule type" value="Genomic_DNA"/>
</dbReference>
<gene>
    <name evidence="3" type="ORF">CUNI_LOCUS548</name>
</gene>
<dbReference type="PANTHER" id="PTHR16165:SF5">
    <property type="entry name" value="NXPE FAMILY MEMBER 3"/>
    <property type="match status" value="1"/>
</dbReference>
<dbReference type="InterPro" id="IPR057106">
    <property type="entry name" value="NXPE4_C"/>
</dbReference>
<protein>
    <recommendedName>
        <fullName evidence="2">NXPE C-terminal domain-containing protein</fullName>
    </recommendedName>
</protein>
<dbReference type="OrthoDB" id="8675562at2759"/>
<sequence>NKNLTRLTSSKNCSTISPRETWEQPEPTGYMYKGLWHSHLCRRPERVTDECLRNIHIIFLGDSNGRELYNDVRSRSSCKDLLTAAKKKWHKNLKCAHDQLNFTLEWVPHSLPFCTDAAIWSDIGWNAASNKVIDRIPSTGRYLIYINHYLHATGSHISAYIAVMNAIKDSIKRLLMRNPDVFIAIQGPLTICPFGNRPFFLYGDMLRQFFAGVQYQLFEDLRDHVYYMQTLDITIVTQNDNSHPKHNWQISNQLTGFICGRQ</sequence>
<proteinExistence type="predicted"/>
<dbReference type="Pfam" id="PF24536">
    <property type="entry name" value="NXPE4_C"/>
    <property type="match status" value="1"/>
</dbReference>